<dbReference type="CDD" id="cd00096">
    <property type="entry name" value="Ig"/>
    <property type="match status" value="2"/>
</dbReference>
<protein>
    <submittedName>
        <fullName evidence="12">Hemicentin-2 like protein</fullName>
    </submittedName>
</protein>
<dbReference type="SMART" id="SM00409">
    <property type="entry name" value="IG"/>
    <property type="match status" value="9"/>
</dbReference>
<feature type="domain" description="Ig-like" evidence="11">
    <location>
        <begin position="752"/>
        <end position="832"/>
    </location>
</feature>
<feature type="region of interest" description="Disordered" evidence="8">
    <location>
        <begin position="1023"/>
        <end position="1045"/>
    </location>
</feature>
<dbReference type="Proteomes" id="UP000807504">
    <property type="component" value="Unassembled WGS sequence"/>
</dbReference>
<reference evidence="12" key="2">
    <citation type="submission" date="2020-06" db="EMBL/GenBank/DDBJ databases">
        <authorList>
            <person name="Sheffer M."/>
        </authorList>
    </citation>
    <scope>NUCLEOTIDE SEQUENCE</scope>
</reference>
<evidence type="ECO:0000256" key="10">
    <source>
        <dbReference type="SAM" id="SignalP"/>
    </source>
</evidence>
<dbReference type="InterPro" id="IPR003598">
    <property type="entry name" value="Ig_sub2"/>
</dbReference>
<dbReference type="InterPro" id="IPR051275">
    <property type="entry name" value="Cell_adhesion_signaling"/>
</dbReference>
<dbReference type="InterPro" id="IPR003599">
    <property type="entry name" value="Ig_sub"/>
</dbReference>
<keyword evidence="13" id="KW-1185">Reference proteome</keyword>
<dbReference type="PROSITE" id="PS50835">
    <property type="entry name" value="IG_LIKE"/>
    <property type="match status" value="9"/>
</dbReference>
<evidence type="ECO:0000256" key="8">
    <source>
        <dbReference type="SAM" id="MobiDB-lite"/>
    </source>
</evidence>
<dbReference type="GO" id="GO:0098609">
    <property type="term" value="P:cell-cell adhesion"/>
    <property type="evidence" value="ECO:0007669"/>
    <property type="project" value="TreeGrafter"/>
</dbReference>
<name>A0A8T0FRZ2_ARGBR</name>
<feature type="domain" description="Ig-like" evidence="11">
    <location>
        <begin position="551"/>
        <end position="634"/>
    </location>
</feature>
<keyword evidence="3 9" id="KW-1133">Transmembrane helix</keyword>
<accession>A0A8T0FRZ2</accession>
<proteinExistence type="predicted"/>
<evidence type="ECO:0000256" key="1">
    <source>
        <dbReference type="ARBA" id="ARBA00004479"/>
    </source>
</evidence>
<feature type="domain" description="Ig-like" evidence="11">
    <location>
        <begin position="837"/>
        <end position="921"/>
    </location>
</feature>
<evidence type="ECO:0000256" key="3">
    <source>
        <dbReference type="ARBA" id="ARBA00022989"/>
    </source>
</evidence>
<feature type="domain" description="Ig-like" evidence="11">
    <location>
        <begin position="253"/>
        <end position="344"/>
    </location>
</feature>
<feature type="domain" description="Ig-like" evidence="11">
    <location>
        <begin position="639"/>
        <end position="745"/>
    </location>
</feature>
<evidence type="ECO:0000256" key="2">
    <source>
        <dbReference type="ARBA" id="ARBA00022692"/>
    </source>
</evidence>
<feature type="transmembrane region" description="Helical" evidence="9">
    <location>
        <begin position="939"/>
        <end position="965"/>
    </location>
</feature>
<feature type="chain" id="PRO_5035758423" evidence="10">
    <location>
        <begin position="26"/>
        <end position="1045"/>
    </location>
</feature>
<evidence type="ECO:0000313" key="13">
    <source>
        <dbReference type="Proteomes" id="UP000807504"/>
    </source>
</evidence>
<evidence type="ECO:0000256" key="6">
    <source>
        <dbReference type="ARBA" id="ARBA00023180"/>
    </source>
</evidence>
<dbReference type="Pfam" id="PF07686">
    <property type="entry name" value="V-set"/>
    <property type="match status" value="1"/>
</dbReference>
<keyword evidence="5" id="KW-1015">Disulfide bond</keyword>
<dbReference type="InterPro" id="IPR013106">
    <property type="entry name" value="Ig_V-set"/>
</dbReference>
<dbReference type="SMART" id="SM00406">
    <property type="entry name" value="IGv"/>
    <property type="match status" value="1"/>
</dbReference>
<comment type="subcellular location">
    <subcellularLocation>
        <location evidence="1">Membrane</location>
        <topology evidence="1">Single-pass type I membrane protein</topology>
    </subcellularLocation>
</comment>
<dbReference type="GO" id="GO:0050839">
    <property type="term" value="F:cell adhesion molecule binding"/>
    <property type="evidence" value="ECO:0007669"/>
    <property type="project" value="TreeGrafter"/>
</dbReference>
<evidence type="ECO:0000256" key="5">
    <source>
        <dbReference type="ARBA" id="ARBA00023157"/>
    </source>
</evidence>
<evidence type="ECO:0000256" key="7">
    <source>
        <dbReference type="ARBA" id="ARBA00023319"/>
    </source>
</evidence>
<dbReference type="AlphaFoldDB" id="A0A8T0FRZ2"/>
<dbReference type="SMART" id="SM00408">
    <property type="entry name" value="IGc2"/>
    <property type="match status" value="8"/>
</dbReference>
<dbReference type="Pfam" id="PF08205">
    <property type="entry name" value="C2-set_2"/>
    <property type="match status" value="2"/>
</dbReference>
<dbReference type="InterPro" id="IPR013783">
    <property type="entry name" value="Ig-like_fold"/>
</dbReference>
<dbReference type="Pfam" id="PF13927">
    <property type="entry name" value="Ig_3"/>
    <property type="match status" value="3"/>
</dbReference>
<organism evidence="12 13">
    <name type="scientific">Argiope bruennichi</name>
    <name type="common">Wasp spider</name>
    <name type="synonym">Aranea bruennichi</name>
    <dbReference type="NCBI Taxonomy" id="94029"/>
    <lineage>
        <taxon>Eukaryota</taxon>
        <taxon>Metazoa</taxon>
        <taxon>Ecdysozoa</taxon>
        <taxon>Arthropoda</taxon>
        <taxon>Chelicerata</taxon>
        <taxon>Arachnida</taxon>
        <taxon>Araneae</taxon>
        <taxon>Araneomorphae</taxon>
        <taxon>Entelegynae</taxon>
        <taxon>Araneoidea</taxon>
        <taxon>Araneidae</taxon>
        <taxon>Argiope</taxon>
    </lineage>
</organism>
<evidence type="ECO:0000313" key="12">
    <source>
        <dbReference type="EMBL" id="KAF8792459.1"/>
    </source>
</evidence>
<dbReference type="EMBL" id="JABXBU010000003">
    <property type="protein sequence ID" value="KAF8792459.1"/>
    <property type="molecule type" value="Genomic_DNA"/>
</dbReference>
<feature type="domain" description="Ig-like" evidence="11">
    <location>
        <begin position="144"/>
        <end position="242"/>
    </location>
</feature>
<reference evidence="12" key="1">
    <citation type="journal article" date="2020" name="bioRxiv">
        <title>Chromosome-level reference genome of the European wasp spider Argiope bruennichi: a resource for studies on range expansion and evolutionary adaptation.</title>
        <authorList>
            <person name="Sheffer M.M."/>
            <person name="Hoppe A."/>
            <person name="Krehenwinkel H."/>
            <person name="Uhl G."/>
            <person name="Kuss A.W."/>
            <person name="Jensen L."/>
            <person name="Jensen C."/>
            <person name="Gillespie R.G."/>
            <person name="Hoff K.J."/>
            <person name="Prost S."/>
        </authorList>
    </citation>
    <scope>NUCLEOTIDE SEQUENCE</scope>
</reference>
<keyword evidence="10" id="KW-0732">Signal</keyword>
<keyword evidence="4 9" id="KW-0472">Membrane</keyword>
<dbReference type="GO" id="GO:0005886">
    <property type="term" value="C:plasma membrane"/>
    <property type="evidence" value="ECO:0007669"/>
    <property type="project" value="TreeGrafter"/>
</dbReference>
<comment type="caution">
    <text evidence="12">The sequence shown here is derived from an EMBL/GenBank/DDBJ whole genome shotgun (WGS) entry which is preliminary data.</text>
</comment>
<evidence type="ECO:0000256" key="4">
    <source>
        <dbReference type="ARBA" id="ARBA00023136"/>
    </source>
</evidence>
<dbReference type="PANTHER" id="PTHR11640:SF31">
    <property type="entry name" value="IRREGULAR CHIASM C-ROUGHEST PROTEIN-RELATED"/>
    <property type="match status" value="1"/>
</dbReference>
<keyword evidence="2 9" id="KW-0812">Transmembrane</keyword>
<feature type="domain" description="Ig-like" evidence="11">
    <location>
        <begin position="359"/>
        <end position="454"/>
    </location>
</feature>
<dbReference type="SUPFAM" id="SSF48726">
    <property type="entry name" value="Immunoglobulin"/>
    <property type="match status" value="8"/>
</dbReference>
<feature type="signal peptide" evidence="10">
    <location>
        <begin position="1"/>
        <end position="25"/>
    </location>
</feature>
<gene>
    <name evidence="12" type="ORF">HNY73_004051</name>
</gene>
<dbReference type="GO" id="GO:0005911">
    <property type="term" value="C:cell-cell junction"/>
    <property type="evidence" value="ECO:0007669"/>
    <property type="project" value="TreeGrafter"/>
</dbReference>
<feature type="domain" description="Ig-like" evidence="11">
    <location>
        <begin position="42"/>
        <end position="134"/>
    </location>
</feature>
<dbReference type="InterPro" id="IPR013162">
    <property type="entry name" value="CD80_C2-set"/>
</dbReference>
<keyword evidence="7" id="KW-0393">Immunoglobulin domain</keyword>
<feature type="domain" description="Ig-like" evidence="11">
    <location>
        <begin position="458"/>
        <end position="546"/>
    </location>
</feature>
<evidence type="ECO:0000259" key="11">
    <source>
        <dbReference type="PROSITE" id="PS50835"/>
    </source>
</evidence>
<dbReference type="InterPro" id="IPR036179">
    <property type="entry name" value="Ig-like_dom_sf"/>
</dbReference>
<dbReference type="PANTHER" id="PTHR11640">
    <property type="entry name" value="NEPHRIN"/>
    <property type="match status" value="1"/>
</dbReference>
<evidence type="ECO:0000256" key="9">
    <source>
        <dbReference type="SAM" id="Phobius"/>
    </source>
</evidence>
<dbReference type="Gene3D" id="2.60.40.10">
    <property type="entry name" value="Immunoglobulins"/>
    <property type="match status" value="9"/>
</dbReference>
<sequence>MNLIHVVFQLVLLFVHQHCIASVEANSEILPGREHVVLGFIGDSAVLPCEVDLPNCGKVYFITWTKNVSNEWKREYLYSDGVARAMGDFSGPERATFSLNNHSAHLRLHGLTVQDEGTYKCDVTYVRGKCPSLSFTRLYTLITPSPPEMEVEGKKVRNGSTVGPYVEGSTFVLECKSSGGRPAPEVTWWNGTKPLPVKTTVAPEGNGTYFVTSTARFVLSRWDLGGKVECRVRSNASSHPVHQWIKLDIHVRPASLHVRGPTTPVVAGEMVSLTCTVEGARPAANITWYNRSEVIGPQPMTTMDLMSDGTYRTASSLVLVASRYDHKGEFFCKGINEVLRKRLEAPLLQATTLEVLYPPAVFVTPDGTVTVQESSTVNITCVFDANPPDVTEIVWYKDGSLLQRDTTQRLETTRHPLSAVLALYNLSRQDSGVYTCHVRNAFGRGNSTTSSVLNVLYPQVVSLHISSSVVSEGGENSAVSLTCEAIDGNPRNFTNVRWYRNNELVNETSEPVLHIKHANRHHGGNYSCEGRNAAGWSLRPKSEELIVHYTPGPSSIQQQQDLAVKGRAVTLECRVLDLGHPLSTMFEWHKGGVPLNETGPLLHLKPVTVSTQGNYSCAAVNDIGPGPPSYYTLSAVAPPSFVKKLPERGGVLRNTTNVQLSCHVECHPLCELEWLRNNESLRDSIVFESKVAHHRPDPRRNLFSSISSVLTWNMSLLPVNSFDYATFTCRSSGNEIGAGVSSTMAFRVEYPPENIQISAVRLEVMEGEILDDLVCSASAHPLANYEWRVDGSVVARGPVLSFNSSLSRAMGGNYTCVVMNRHGMARATVSITVLHRPVCEMLKDYTDEGNVVLSCRSSANPVAFNFSWFRNNDSIFSETRESNRQESIIALSGNNPNVYGKYSCIAANEIGASDPCSLDLTALPSPAGWVQLLLQEENLLIVAGISGGIGVLLIILLTTAVAIVLRRRMKANSKEALQERHHPENGDRAADCTPIGASPLLSGHRQDDSPLLRKKFPDHEFVYHDPSMEKSNGIYRNQQGRKLAG</sequence>
<feature type="compositionally biased region" description="Polar residues" evidence="8">
    <location>
        <begin position="1034"/>
        <end position="1045"/>
    </location>
</feature>
<dbReference type="InterPro" id="IPR007110">
    <property type="entry name" value="Ig-like_dom"/>
</dbReference>
<dbReference type="Pfam" id="PF13895">
    <property type="entry name" value="Ig_2"/>
    <property type="match status" value="2"/>
</dbReference>
<keyword evidence="6" id="KW-0325">Glycoprotein</keyword>